<dbReference type="EMBL" id="BAAAQD010000015">
    <property type="protein sequence ID" value="GAA1539442.1"/>
    <property type="molecule type" value="Genomic_DNA"/>
</dbReference>
<keyword evidence="2" id="KW-1185">Reference proteome</keyword>
<gene>
    <name evidence="1" type="ORF">GCM10009827_068400</name>
</gene>
<comment type="caution">
    <text evidence="1">The sequence shown here is derived from an EMBL/GenBank/DDBJ whole genome shotgun (WGS) entry which is preliminary data.</text>
</comment>
<evidence type="ECO:0000313" key="2">
    <source>
        <dbReference type="Proteomes" id="UP001501470"/>
    </source>
</evidence>
<dbReference type="Proteomes" id="UP001501470">
    <property type="component" value="Unassembled WGS sequence"/>
</dbReference>
<proteinExistence type="predicted"/>
<dbReference type="RefSeq" id="WP_344506501.1">
    <property type="nucleotide sequence ID" value="NZ_BAAAQD010000015.1"/>
</dbReference>
<sequence>MLSWTVRRTRLPLLSLRCLDCRSESATTGEGRFRVNANGKLLDVWLLVRCVSCDRTSKLTVHERTPVRSVDPARLDGFHTNDPDLVAATLLDPLLARRNRFALDWRDAWRLDTPPARPDVTWPVQVEVTFADPVPVRPDRLIAEHLGLTRSEVLHRVKSDVSLRRPTSTGFTFLVMGEAAVHG</sequence>
<protein>
    <submittedName>
        <fullName evidence="1">DUF1062 domain-containing protein</fullName>
    </submittedName>
</protein>
<dbReference type="Pfam" id="PF06353">
    <property type="entry name" value="DUF1062"/>
    <property type="match status" value="1"/>
</dbReference>
<organism evidence="1 2">
    <name type="scientific">Dactylosporangium maewongense</name>
    <dbReference type="NCBI Taxonomy" id="634393"/>
    <lineage>
        <taxon>Bacteria</taxon>
        <taxon>Bacillati</taxon>
        <taxon>Actinomycetota</taxon>
        <taxon>Actinomycetes</taxon>
        <taxon>Micromonosporales</taxon>
        <taxon>Micromonosporaceae</taxon>
        <taxon>Dactylosporangium</taxon>
    </lineage>
</organism>
<name>A0ABP4M7X1_9ACTN</name>
<accession>A0ABP4M7X1</accession>
<dbReference type="InterPro" id="IPR009412">
    <property type="entry name" value="DUF1062"/>
</dbReference>
<evidence type="ECO:0000313" key="1">
    <source>
        <dbReference type="EMBL" id="GAA1539442.1"/>
    </source>
</evidence>
<reference evidence="2" key="1">
    <citation type="journal article" date="2019" name="Int. J. Syst. Evol. Microbiol.">
        <title>The Global Catalogue of Microorganisms (GCM) 10K type strain sequencing project: providing services to taxonomists for standard genome sequencing and annotation.</title>
        <authorList>
            <consortium name="The Broad Institute Genomics Platform"/>
            <consortium name="The Broad Institute Genome Sequencing Center for Infectious Disease"/>
            <person name="Wu L."/>
            <person name="Ma J."/>
        </authorList>
    </citation>
    <scope>NUCLEOTIDE SEQUENCE [LARGE SCALE GENOMIC DNA]</scope>
    <source>
        <strain evidence="2">JCM 15933</strain>
    </source>
</reference>